<keyword evidence="2" id="KW-1185">Reference proteome</keyword>
<dbReference type="AlphaFoldDB" id="C5KYJ3"/>
<proteinExistence type="predicted"/>
<dbReference type="RefSeq" id="XP_002778633.1">
    <property type="nucleotide sequence ID" value="XM_002778587.1"/>
</dbReference>
<accession>C5KYJ3</accession>
<evidence type="ECO:0000313" key="1">
    <source>
        <dbReference type="EMBL" id="EER10428.1"/>
    </source>
</evidence>
<dbReference type="GeneID" id="9038302"/>
<protein>
    <submittedName>
        <fullName evidence="1">Uncharacterized protein</fullName>
    </submittedName>
</protein>
<dbReference type="EMBL" id="GG677422">
    <property type="protein sequence ID" value="EER10428.1"/>
    <property type="molecule type" value="Genomic_DNA"/>
</dbReference>
<gene>
    <name evidence="1" type="ORF">Pmar_PMAR023802</name>
</gene>
<dbReference type="InParanoid" id="C5KYJ3"/>
<reference evidence="1 2" key="1">
    <citation type="submission" date="2008-07" db="EMBL/GenBank/DDBJ databases">
        <authorList>
            <person name="El-Sayed N."/>
            <person name="Caler E."/>
            <person name="Inman J."/>
            <person name="Amedeo P."/>
            <person name="Hass B."/>
            <person name="Wortman J."/>
        </authorList>
    </citation>
    <scope>NUCLEOTIDE SEQUENCE [LARGE SCALE GENOMIC DNA]</scope>
    <source>
        <strain evidence="2">ATCC 50983 / TXsc</strain>
    </source>
</reference>
<name>C5KYJ3_PERM5</name>
<dbReference type="Proteomes" id="UP000007800">
    <property type="component" value="Unassembled WGS sequence"/>
</dbReference>
<organism evidence="2">
    <name type="scientific">Perkinsus marinus (strain ATCC 50983 / TXsc)</name>
    <dbReference type="NCBI Taxonomy" id="423536"/>
    <lineage>
        <taxon>Eukaryota</taxon>
        <taxon>Sar</taxon>
        <taxon>Alveolata</taxon>
        <taxon>Perkinsozoa</taxon>
        <taxon>Perkinsea</taxon>
        <taxon>Perkinsida</taxon>
        <taxon>Perkinsidae</taxon>
        <taxon>Perkinsus</taxon>
    </lineage>
</organism>
<evidence type="ECO:0000313" key="2">
    <source>
        <dbReference type="Proteomes" id="UP000007800"/>
    </source>
</evidence>
<sequence length="65" mass="7153">MSRLNRCTQASSLWEGPGIVASLSHKYDIGRSTGMHRSNGQCSVPVPPLRDQWVIEPSDLAMSLK</sequence>